<dbReference type="AlphaFoldDB" id="Q5GYG8"/>
<keyword evidence="10" id="KW-0408">Iron</keyword>
<evidence type="ECO:0000256" key="2">
    <source>
        <dbReference type="ARBA" id="ARBA00004651"/>
    </source>
</evidence>
<evidence type="ECO:0000256" key="8">
    <source>
        <dbReference type="ARBA" id="ARBA00022982"/>
    </source>
</evidence>
<dbReference type="InterPro" id="IPR016174">
    <property type="entry name" value="Di-haem_cyt_TM"/>
</dbReference>
<name>Q5GYG8_XANOR</name>
<keyword evidence="9 14" id="KW-1133">Transmembrane helix</keyword>
<organism evidence="16 17">
    <name type="scientific">Xanthomonas oryzae pv. oryzae (strain KACC10331 / KXO85)</name>
    <dbReference type="NCBI Taxonomy" id="291331"/>
    <lineage>
        <taxon>Bacteria</taxon>
        <taxon>Pseudomonadati</taxon>
        <taxon>Pseudomonadota</taxon>
        <taxon>Gammaproteobacteria</taxon>
        <taxon>Lysobacterales</taxon>
        <taxon>Lysobacteraceae</taxon>
        <taxon>Xanthomonas</taxon>
    </lineage>
</organism>
<proteinExistence type="inferred from homology"/>
<feature type="transmembrane region" description="Helical" evidence="14">
    <location>
        <begin position="194"/>
        <end position="216"/>
    </location>
</feature>
<evidence type="ECO:0000256" key="10">
    <source>
        <dbReference type="ARBA" id="ARBA00023004"/>
    </source>
</evidence>
<keyword evidence="8" id="KW-0249">Electron transport</keyword>
<dbReference type="EMBL" id="AE013598">
    <property type="protein sequence ID" value="AAW76253.1"/>
    <property type="molecule type" value="Genomic_DNA"/>
</dbReference>
<evidence type="ECO:0000256" key="7">
    <source>
        <dbReference type="ARBA" id="ARBA00022723"/>
    </source>
</evidence>
<keyword evidence="6 14" id="KW-0812">Transmembrane</keyword>
<dbReference type="Pfam" id="PF01292">
    <property type="entry name" value="Ni_hydr_CYTB"/>
    <property type="match status" value="1"/>
</dbReference>
<dbReference type="PANTHER" id="PTHR30529">
    <property type="entry name" value="CYTOCHROME B561"/>
    <property type="match status" value="1"/>
</dbReference>
<keyword evidence="17" id="KW-1185">Reference proteome</keyword>
<evidence type="ECO:0000256" key="13">
    <source>
        <dbReference type="SAM" id="MobiDB-lite"/>
    </source>
</evidence>
<comment type="subcellular location">
    <subcellularLocation>
        <location evidence="2">Cell membrane</location>
        <topology evidence="2">Multi-pass membrane protein</topology>
    </subcellularLocation>
</comment>
<evidence type="ECO:0000256" key="6">
    <source>
        <dbReference type="ARBA" id="ARBA00022692"/>
    </source>
</evidence>
<evidence type="ECO:0000256" key="12">
    <source>
        <dbReference type="ARBA" id="ARBA00037975"/>
    </source>
</evidence>
<evidence type="ECO:0000256" key="14">
    <source>
        <dbReference type="SAM" id="Phobius"/>
    </source>
</evidence>
<feature type="transmembrane region" description="Helical" evidence="14">
    <location>
        <begin position="256"/>
        <end position="278"/>
    </location>
</feature>
<evidence type="ECO:0000256" key="1">
    <source>
        <dbReference type="ARBA" id="ARBA00001970"/>
    </source>
</evidence>
<dbReference type="GO" id="GO:0022904">
    <property type="term" value="P:respiratory electron transport chain"/>
    <property type="evidence" value="ECO:0007669"/>
    <property type="project" value="InterPro"/>
</dbReference>
<feature type="transmembrane region" description="Helical" evidence="14">
    <location>
        <begin position="164"/>
        <end position="182"/>
    </location>
</feature>
<evidence type="ECO:0000256" key="5">
    <source>
        <dbReference type="ARBA" id="ARBA00022617"/>
    </source>
</evidence>
<dbReference type="STRING" id="291331.XOO2999"/>
<evidence type="ECO:0000256" key="3">
    <source>
        <dbReference type="ARBA" id="ARBA00022448"/>
    </source>
</evidence>
<dbReference type="SUPFAM" id="SSF81342">
    <property type="entry name" value="Transmembrane di-heme cytochromes"/>
    <property type="match status" value="1"/>
</dbReference>
<dbReference type="Proteomes" id="UP000006735">
    <property type="component" value="Chromosome"/>
</dbReference>
<keyword evidence="5" id="KW-0349">Heme</keyword>
<dbReference type="GO" id="GO:0046872">
    <property type="term" value="F:metal ion binding"/>
    <property type="evidence" value="ECO:0007669"/>
    <property type="project" value="UniProtKB-KW"/>
</dbReference>
<dbReference type="InterPro" id="IPR011577">
    <property type="entry name" value="Cyt_b561_bac/Ni-Hgenase"/>
</dbReference>
<feature type="region of interest" description="Disordered" evidence="13">
    <location>
        <begin position="65"/>
        <end position="101"/>
    </location>
</feature>
<dbReference type="InterPro" id="IPR052168">
    <property type="entry name" value="Cytochrome_b561_oxidase"/>
</dbReference>
<comment type="similarity">
    <text evidence="12">Belongs to the cytochrome b561 family.</text>
</comment>
<keyword evidence="11 14" id="KW-0472">Membrane</keyword>
<dbReference type="KEGG" id="xoo:XOO2999"/>
<dbReference type="GO" id="GO:0020037">
    <property type="term" value="F:heme binding"/>
    <property type="evidence" value="ECO:0007669"/>
    <property type="project" value="TreeGrafter"/>
</dbReference>
<comment type="cofactor">
    <cofactor evidence="1">
        <name>heme b</name>
        <dbReference type="ChEBI" id="CHEBI:60344"/>
    </cofactor>
</comment>
<keyword evidence="3" id="KW-0813">Transport</keyword>
<gene>
    <name evidence="16" type="primary">CybB</name>
    <name evidence="16" type="ordered locus">XOO2999</name>
</gene>
<reference evidence="16 17" key="1">
    <citation type="journal article" date="2005" name="Nucleic Acids Res.">
        <title>The genome sequence of Xanthomonas oryzae pathovar oryzae KACC10331, the bacterial blight pathogen of rice.</title>
        <authorList>
            <person name="Lee B.M."/>
            <person name="Park Y.J."/>
            <person name="Park D.S."/>
            <person name="Kang H.W."/>
            <person name="Kim J.G."/>
            <person name="Song E.S."/>
            <person name="Park I.C."/>
            <person name="Yoon U.H."/>
            <person name="Hahn J.H."/>
            <person name="Koo B.S."/>
            <person name="Lee G.B."/>
            <person name="Kim H."/>
            <person name="Park H.S."/>
            <person name="Yoon K.O."/>
            <person name="Kim J.H."/>
            <person name="Jung C.H."/>
            <person name="Koh N.H."/>
            <person name="Seo J.S."/>
            <person name="Go S.J."/>
        </authorList>
    </citation>
    <scope>NUCLEOTIDE SEQUENCE [LARGE SCALE GENOMIC DNA]</scope>
    <source>
        <strain evidence="17">KACC10331 / KXO85</strain>
    </source>
</reference>
<keyword evidence="7" id="KW-0479">Metal-binding</keyword>
<dbReference type="PANTHER" id="PTHR30529:SF3">
    <property type="entry name" value="CYTOCHROME B561 HOMOLOG 1"/>
    <property type="match status" value="1"/>
</dbReference>
<evidence type="ECO:0000313" key="17">
    <source>
        <dbReference type="Proteomes" id="UP000006735"/>
    </source>
</evidence>
<accession>Q5GYG8</accession>
<dbReference type="GO" id="GO:0009055">
    <property type="term" value="F:electron transfer activity"/>
    <property type="evidence" value="ECO:0007669"/>
    <property type="project" value="InterPro"/>
</dbReference>
<evidence type="ECO:0000259" key="15">
    <source>
        <dbReference type="Pfam" id="PF01292"/>
    </source>
</evidence>
<dbReference type="GO" id="GO:0005886">
    <property type="term" value="C:plasma membrane"/>
    <property type="evidence" value="ECO:0007669"/>
    <property type="project" value="UniProtKB-SubCell"/>
</dbReference>
<sequence length="292" mass="32130">MRRVARKVARGRGPCEAVSAQAQSNVSYRPEMQNVRAMCRGDATFFRHRRTHRCTFTWPPFGRRGEPGLAAQRAAGTNDHHRKTDQMRSSPQAPASAPVHGKDTVPLVEQAPAAARVLPLPKAMRVLHWLTVLCLIMAATLILLRAELDGRALRQWLLEGHRHFGLLVLLLFALRIGLRLRLRTLPPGPPASLPMRLAAGATHVAMYGLMLALPLLGWSLSSAYGKQVYFFGIPLPGLVAPDGDLGDTLGTWHLNAAWALLALVLLHIGAALWHHLVLRDGLLRRVLPGKRA</sequence>
<evidence type="ECO:0000256" key="9">
    <source>
        <dbReference type="ARBA" id="ARBA00022989"/>
    </source>
</evidence>
<evidence type="ECO:0000256" key="11">
    <source>
        <dbReference type="ARBA" id="ARBA00023136"/>
    </source>
</evidence>
<protein>
    <submittedName>
        <fullName evidence="16">Cytochrome B561</fullName>
    </submittedName>
</protein>
<feature type="transmembrane region" description="Helical" evidence="14">
    <location>
        <begin position="126"/>
        <end position="144"/>
    </location>
</feature>
<dbReference type="HOGENOM" id="CLU_1057491_0_0_6"/>
<evidence type="ECO:0000256" key="4">
    <source>
        <dbReference type="ARBA" id="ARBA00022475"/>
    </source>
</evidence>
<feature type="domain" description="Cytochrome b561 bacterial/Ni-hydrogenase" evidence="15">
    <location>
        <begin position="122"/>
        <end position="289"/>
    </location>
</feature>
<evidence type="ECO:0000313" key="16">
    <source>
        <dbReference type="EMBL" id="AAW76253.1"/>
    </source>
</evidence>
<keyword evidence="4" id="KW-1003">Cell membrane</keyword>